<proteinExistence type="predicted"/>
<reference evidence="4" key="1">
    <citation type="submission" date="2020-01" db="EMBL/GenBank/DDBJ databases">
        <title>Genome sequence of Kobresia littledalei, the first chromosome-level genome in the family Cyperaceae.</title>
        <authorList>
            <person name="Qu G."/>
        </authorList>
    </citation>
    <scope>NUCLEOTIDE SEQUENCE</scope>
    <source>
        <strain evidence="4">C.B.Clarke</strain>
        <tissue evidence="4">Leaf</tissue>
    </source>
</reference>
<feature type="region of interest" description="Disordered" evidence="2">
    <location>
        <begin position="406"/>
        <end position="445"/>
    </location>
</feature>
<sequence>MDVNEDELGEDFENGSDEIIITRSDEGPAESNGHHTPKGTPPATCRLGTGQARKREDKDDGASGSGKKSAGVGRGKLVLSGSKLIGSGTPSGSGLKSGSASKGGSGPKPSKKSAPVLSNTFLPLANLPPSQPPTPAAATTLASGKDSPLGLGTTKLTWGQKKLQSPISVKKKIVWGGVPAVRRRSSSVQTTPADALTTPEAVEMVASNRTAATRRSLRVQERYQQSIWSSQITMTKAQSTIVPLAWLHALVACTFIQPCQGHNSDKWKKTNHFCKDCLCALCQSCARQHKNFEVPHSVLQIRRYWYNDVVSVPDIQTHVNVMDIQTYNANNEKVIHLKAKGSPSSHPGGKSKLQDGCIPCLKQWHLDKQKTPQSTVTSWGSSLVARGSSGALKIVIKIPNFWKKKGEPFSAALPSSRPAEKTALSQPSPSPPGHFKHKGTPVRSP</sequence>
<gene>
    <name evidence="4" type="ORF">FCM35_KLT01992</name>
</gene>
<evidence type="ECO:0000259" key="3">
    <source>
        <dbReference type="PROSITE" id="PS50119"/>
    </source>
</evidence>
<dbReference type="InterPro" id="IPR000315">
    <property type="entry name" value="Znf_B-box"/>
</dbReference>
<dbReference type="InterPro" id="IPR006734">
    <property type="entry name" value="PLATZ"/>
</dbReference>
<feature type="region of interest" description="Disordered" evidence="2">
    <location>
        <begin position="1"/>
        <end position="145"/>
    </location>
</feature>
<accession>A0A833VM84</accession>
<dbReference type="Pfam" id="PF04640">
    <property type="entry name" value="PLATZ"/>
    <property type="match status" value="1"/>
</dbReference>
<dbReference type="PANTHER" id="PTHR31065">
    <property type="entry name" value="PLATZ TRANSCRIPTION FACTOR FAMILY PROTEIN"/>
    <property type="match status" value="1"/>
</dbReference>
<keyword evidence="1" id="KW-0862">Zinc</keyword>
<keyword evidence="1" id="KW-0863">Zinc-finger</keyword>
<feature type="compositionally biased region" description="Basic residues" evidence="2">
    <location>
        <begin position="434"/>
        <end position="445"/>
    </location>
</feature>
<dbReference type="PANTHER" id="PTHR31065:SF1">
    <property type="entry name" value="OS09G0116050 PROTEIN"/>
    <property type="match status" value="1"/>
</dbReference>
<dbReference type="GO" id="GO:0008270">
    <property type="term" value="F:zinc ion binding"/>
    <property type="evidence" value="ECO:0007669"/>
    <property type="project" value="UniProtKB-KW"/>
</dbReference>
<name>A0A833VM84_9POAL</name>
<dbReference type="OrthoDB" id="670813at2759"/>
<dbReference type="AlphaFoldDB" id="A0A833VM84"/>
<evidence type="ECO:0000313" key="5">
    <source>
        <dbReference type="Proteomes" id="UP000623129"/>
    </source>
</evidence>
<evidence type="ECO:0000256" key="1">
    <source>
        <dbReference type="PROSITE-ProRule" id="PRU00024"/>
    </source>
</evidence>
<dbReference type="PROSITE" id="PS50119">
    <property type="entry name" value="ZF_BBOX"/>
    <property type="match status" value="1"/>
</dbReference>
<comment type="caution">
    <text evidence="4">The sequence shown here is derived from an EMBL/GenBank/DDBJ whole genome shotgun (WGS) entry which is preliminary data.</text>
</comment>
<feature type="compositionally biased region" description="Low complexity" evidence="2">
    <location>
        <begin position="90"/>
        <end position="100"/>
    </location>
</feature>
<feature type="domain" description="B box-type" evidence="3">
    <location>
        <begin position="259"/>
        <end position="301"/>
    </location>
</feature>
<evidence type="ECO:0000313" key="4">
    <source>
        <dbReference type="EMBL" id="KAF3332415.1"/>
    </source>
</evidence>
<feature type="compositionally biased region" description="Acidic residues" evidence="2">
    <location>
        <begin position="1"/>
        <end position="16"/>
    </location>
</feature>
<keyword evidence="1" id="KW-0479">Metal-binding</keyword>
<dbReference type="Proteomes" id="UP000623129">
    <property type="component" value="Unassembled WGS sequence"/>
</dbReference>
<dbReference type="CDD" id="cd19756">
    <property type="entry name" value="Bbox2"/>
    <property type="match status" value="1"/>
</dbReference>
<keyword evidence="5" id="KW-1185">Reference proteome</keyword>
<dbReference type="EMBL" id="SWLB01000011">
    <property type="protein sequence ID" value="KAF3332415.1"/>
    <property type="molecule type" value="Genomic_DNA"/>
</dbReference>
<protein>
    <submittedName>
        <fullName evidence="4">PLATZ transcription factor</fullName>
    </submittedName>
</protein>
<evidence type="ECO:0000256" key="2">
    <source>
        <dbReference type="SAM" id="MobiDB-lite"/>
    </source>
</evidence>
<organism evidence="4 5">
    <name type="scientific">Carex littledalei</name>
    <dbReference type="NCBI Taxonomy" id="544730"/>
    <lineage>
        <taxon>Eukaryota</taxon>
        <taxon>Viridiplantae</taxon>
        <taxon>Streptophyta</taxon>
        <taxon>Embryophyta</taxon>
        <taxon>Tracheophyta</taxon>
        <taxon>Spermatophyta</taxon>
        <taxon>Magnoliopsida</taxon>
        <taxon>Liliopsida</taxon>
        <taxon>Poales</taxon>
        <taxon>Cyperaceae</taxon>
        <taxon>Cyperoideae</taxon>
        <taxon>Cariceae</taxon>
        <taxon>Carex</taxon>
        <taxon>Carex subgen. Euthyceras</taxon>
    </lineage>
</organism>